<evidence type="ECO:0000259" key="6">
    <source>
        <dbReference type="PROSITE" id="PS51352"/>
    </source>
</evidence>
<dbReference type="PIRSF" id="PIRSF000303">
    <property type="entry name" value="Glutathion_perox"/>
    <property type="match status" value="1"/>
</dbReference>
<dbReference type="InterPro" id="IPR000889">
    <property type="entry name" value="Glutathione_peroxidase"/>
</dbReference>
<dbReference type="Gene3D" id="3.40.30.10">
    <property type="entry name" value="Glutaredoxin"/>
    <property type="match status" value="1"/>
</dbReference>
<dbReference type="GO" id="GO:0004601">
    <property type="term" value="F:peroxidase activity"/>
    <property type="evidence" value="ECO:0007669"/>
    <property type="project" value="UniProtKB-KW"/>
</dbReference>
<comment type="caution">
    <text evidence="7">The sequence shown here is derived from an EMBL/GenBank/DDBJ whole genome shotgun (WGS) entry which is preliminary data.</text>
</comment>
<dbReference type="PROSITE" id="PS51352">
    <property type="entry name" value="THIOREDOXIN_2"/>
    <property type="match status" value="1"/>
</dbReference>
<evidence type="ECO:0000256" key="1">
    <source>
        <dbReference type="ARBA" id="ARBA00006926"/>
    </source>
</evidence>
<dbReference type="InterPro" id="IPR029759">
    <property type="entry name" value="GPX_AS"/>
</dbReference>
<name>A0ABU5NVN7_9GAMM</name>
<evidence type="ECO:0000313" key="8">
    <source>
        <dbReference type="Proteomes" id="UP001305746"/>
    </source>
</evidence>
<evidence type="ECO:0000256" key="2">
    <source>
        <dbReference type="ARBA" id="ARBA00022559"/>
    </source>
</evidence>
<keyword evidence="3 4" id="KW-0560">Oxidoreductase</keyword>
<dbReference type="PROSITE" id="PS51355">
    <property type="entry name" value="GLUTATHIONE_PEROXID_3"/>
    <property type="match status" value="1"/>
</dbReference>
<dbReference type="SUPFAM" id="SSF52833">
    <property type="entry name" value="Thioredoxin-like"/>
    <property type="match status" value="1"/>
</dbReference>
<dbReference type="PRINTS" id="PR01011">
    <property type="entry name" value="GLUTPROXDASE"/>
</dbReference>
<dbReference type="PROSITE" id="PS00460">
    <property type="entry name" value="GLUTATHIONE_PEROXID_1"/>
    <property type="match status" value="1"/>
</dbReference>
<evidence type="ECO:0000313" key="7">
    <source>
        <dbReference type="EMBL" id="MEA1079878.1"/>
    </source>
</evidence>
<feature type="chain" id="PRO_5045098252" description="Glutathione peroxidase" evidence="5">
    <location>
        <begin position="20"/>
        <end position="182"/>
    </location>
</feature>
<reference evidence="7 8" key="1">
    <citation type="submission" date="2023-12" db="EMBL/GenBank/DDBJ databases">
        <title>Marinobacter qingdaonensis sp. nov., isolated from the intertidal sediment of Qingdao, PR China.</title>
        <authorList>
            <person name="Li Y."/>
        </authorList>
    </citation>
    <scope>NUCLEOTIDE SEQUENCE [LARGE SCALE GENOMIC DNA]</scope>
    <source>
        <strain evidence="7 8">ASW11-75</strain>
    </source>
</reference>
<dbReference type="PANTHER" id="PTHR11592">
    <property type="entry name" value="GLUTATHIONE PEROXIDASE"/>
    <property type="match status" value="1"/>
</dbReference>
<evidence type="ECO:0000256" key="3">
    <source>
        <dbReference type="ARBA" id="ARBA00023002"/>
    </source>
</evidence>
<dbReference type="PANTHER" id="PTHR11592:SF44">
    <property type="entry name" value="GLUTATHIONE PEROXIDASE"/>
    <property type="match status" value="1"/>
</dbReference>
<dbReference type="EMBL" id="JAYDCJ010000003">
    <property type="protein sequence ID" value="MEA1079878.1"/>
    <property type="molecule type" value="Genomic_DNA"/>
</dbReference>
<comment type="similarity">
    <text evidence="1 4">Belongs to the glutathione peroxidase family.</text>
</comment>
<dbReference type="RefSeq" id="WP_322854398.1">
    <property type="nucleotide sequence ID" value="NZ_JAYDCJ010000003.1"/>
</dbReference>
<protein>
    <recommendedName>
        <fullName evidence="4">Glutathione peroxidase</fullName>
    </recommendedName>
</protein>
<dbReference type="Proteomes" id="UP001305746">
    <property type="component" value="Unassembled WGS sequence"/>
</dbReference>
<evidence type="ECO:0000256" key="5">
    <source>
        <dbReference type="SAM" id="SignalP"/>
    </source>
</evidence>
<keyword evidence="8" id="KW-1185">Reference proteome</keyword>
<organism evidence="7 8">
    <name type="scientific">Marinobacter qingdaonensis</name>
    <dbReference type="NCBI Taxonomy" id="3108486"/>
    <lineage>
        <taxon>Bacteria</taxon>
        <taxon>Pseudomonadati</taxon>
        <taxon>Pseudomonadota</taxon>
        <taxon>Gammaproteobacteria</taxon>
        <taxon>Pseudomonadales</taxon>
        <taxon>Marinobacteraceae</taxon>
        <taxon>Marinobacter</taxon>
    </lineage>
</organism>
<feature type="domain" description="Thioredoxin" evidence="6">
    <location>
        <begin position="6"/>
        <end position="182"/>
    </location>
</feature>
<feature type="signal peptide" evidence="5">
    <location>
        <begin position="1"/>
        <end position="19"/>
    </location>
</feature>
<sequence>MTKLILAAILAIVAGTAHADSDGAAQCPGFLDHELRKLHSRDHINLCAVAAGKPILVVNTASHCGYTGQFEGLEALHQAYRKQGLVVIGFASDDFRQEAATEAEAASVCYKNFGVTFTMIAPGPVTGADANPVFAHINAQSQPPRWNFSKYVLDAEGRVVEAFPSQVRPNDPELIRAIESVL</sequence>
<dbReference type="InterPro" id="IPR036249">
    <property type="entry name" value="Thioredoxin-like_sf"/>
</dbReference>
<dbReference type="Pfam" id="PF00255">
    <property type="entry name" value="GSHPx"/>
    <property type="match status" value="1"/>
</dbReference>
<proteinExistence type="inferred from homology"/>
<keyword evidence="5" id="KW-0732">Signal</keyword>
<dbReference type="CDD" id="cd00340">
    <property type="entry name" value="GSH_Peroxidase"/>
    <property type="match status" value="1"/>
</dbReference>
<dbReference type="InterPro" id="IPR013766">
    <property type="entry name" value="Thioredoxin_domain"/>
</dbReference>
<accession>A0ABU5NVN7</accession>
<evidence type="ECO:0000256" key="4">
    <source>
        <dbReference type="RuleBase" id="RU000499"/>
    </source>
</evidence>
<keyword evidence="2 4" id="KW-0575">Peroxidase</keyword>
<gene>
    <name evidence="7" type="ORF">U5822_04325</name>
</gene>